<dbReference type="GO" id="GO:0003735">
    <property type="term" value="F:structural constituent of ribosome"/>
    <property type="evidence" value="ECO:0007669"/>
    <property type="project" value="TreeGrafter"/>
</dbReference>
<dbReference type="InterPro" id="IPR036919">
    <property type="entry name" value="Ribo_uL30_ferredoxin-like_sf"/>
</dbReference>
<dbReference type="GO" id="GO:0000463">
    <property type="term" value="P:maturation of LSU-rRNA from tricistronic rRNA transcript (SSU-rRNA, 5.8S rRNA, LSU-rRNA)"/>
    <property type="evidence" value="ECO:0007669"/>
    <property type="project" value="TreeGrafter"/>
</dbReference>
<dbReference type="InterPro" id="IPR005998">
    <property type="entry name" value="Ribosomal_uL30_euk"/>
</dbReference>
<evidence type="ECO:0000256" key="4">
    <source>
        <dbReference type="ARBA" id="ARBA00040575"/>
    </source>
</evidence>
<feature type="domain" description="Large ribosomal subunit protein uL30-like ferredoxin-like fold" evidence="8">
    <location>
        <begin position="218"/>
        <end position="268"/>
    </location>
</feature>
<evidence type="ECO:0000256" key="6">
    <source>
        <dbReference type="ARBA" id="ARBA00055388"/>
    </source>
</evidence>
<evidence type="ECO:0000259" key="8">
    <source>
        <dbReference type="Pfam" id="PF00327"/>
    </source>
</evidence>
<feature type="compositionally biased region" description="Basic residues" evidence="7">
    <location>
        <begin position="33"/>
        <end position="62"/>
    </location>
</feature>
<dbReference type="FunFam" id="3.30.1390.20:FF:000003">
    <property type="entry name" value="60S ribosomal protein L7"/>
    <property type="match status" value="1"/>
</dbReference>
<accession>A0AAE1KKZ5</accession>
<feature type="compositionally biased region" description="Low complexity" evidence="7">
    <location>
        <begin position="7"/>
        <end position="17"/>
    </location>
</feature>
<name>A0AAE1KKZ5_PETCI</name>
<feature type="region of interest" description="Disordered" evidence="7">
    <location>
        <begin position="1"/>
        <end position="135"/>
    </location>
</feature>
<keyword evidence="2" id="KW-0689">Ribosomal protein</keyword>
<dbReference type="InterPro" id="IPR016082">
    <property type="entry name" value="Ribosomal_uL30_ferredoxin-like"/>
</dbReference>
<evidence type="ECO:0000256" key="7">
    <source>
        <dbReference type="SAM" id="MobiDB-lite"/>
    </source>
</evidence>
<evidence type="ECO:0000256" key="1">
    <source>
        <dbReference type="ARBA" id="ARBA00007594"/>
    </source>
</evidence>
<dbReference type="FunFam" id="3.30.1390.20:FF:000002">
    <property type="entry name" value="60S ribosomal protein L7"/>
    <property type="match status" value="1"/>
</dbReference>
<dbReference type="Gene3D" id="3.30.1390.20">
    <property type="entry name" value="Ribosomal protein L30, ferredoxin-like fold domain"/>
    <property type="match status" value="1"/>
</dbReference>
<dbReference type="CDD" id="cd01657">
    <property type="entry name" value="Ribosomal_L7_archeal_euk"/>
    <property type="match status" value="1"/>
</dbReference>
<dbReference type="InterPro" id="IPR035808">
    <property type="entry name" value="Ribosomal_uL30_euk_arc"/>
</dbReference>
<dbReference type="PANTHER" id="PTHR11524:SF16">
    <property type="entry name" value="LARGE RIBOSOMAL SUBUNIT PROTEIN UL30"/>
    <property type="match status" value="1"/>
</dbReference>
<dbReference type="Pfam" id="PF00327">
    <property type="entry name" value="Ribosomal_L30"/>
    <property type="match status" value="1"/>
</dbReference>
<dbReference type="EMBL" id="JAWQEG010002110">
    <property type="protein sequence ID" value="KAK3874315.1"/>
    <property type="molecule type" value="Genomic_DNA"/>
</dbReference>
<organism evidence="10 11">
    <name type="scientific">Petrolisthes cinctipes</name>
    <name type="common">Flat porcelain crab</name>
    <dbReference type="NCBI Taxonomy" id="88211"/>
    <lineage>
        <taxon>Eukaryota</taxon>
        <taxon>Metazoa</taxon>
        <taxon>Ecdysozoa</taxon>
        <taxon>Arthropoda</taxon>
        <taxon>Crustacea</taxon>
        <taxon>Multicrustacea</taxon>
        <taxon>Malacostraca</taxon>
        <taxon>Eumalacostraca</taxon>
        <taxon>Eucarida</taxon>
        <taxon>Decapoda</taxon>
        <taxon>Pleocyemata</taxon>
        <taxon>Anomura</taxon>
        <taxon>Galatheoidea</taxon>
        <taxon>Porcellanidae</taxon>
        <taxon>Petrolisthes</taxon>
    </lineage>
</organism>
<dbReference type="PANTHER" id="PTHR11524">
    <property type="entry name" value="60S RIBOSOMAL PROTEIN L7"/>
    <property type="match status" value="1"/>
</dbReference>
<comment type="similarity">
    <text evidence="1">Belongs to the universal ribosomal protein uL30 family.</text>
</comment>
<dbReference type="GO" id="GO:0022625">
    <property type="term" value="C:cytosolic large ribosomal subunit"/>
    <property type="evidence" value="ECO:0007669"/>
    <property type="project" value="TreeGrafter"/>
</dbReference>
<evidence type="ECO:0000256" key="3">
    <source>
        <dbReference type="ARBA" id="ARBA00023274"/>
    </source>
</evidence>
<evidence type="ECO:0000256" key="2">
    <source>
        <dbReference type="ARBA" id="ARBA00022980"/>
    </source>
</evidence>
<evidence type="ECO:0000259" key="9">
    <source>
        <dbReference type="Pfam" id="PF08079"/>
    </source>
</evidence>
<feature type="compositionally biased region" description="Basic and acidic residues" evidence="7">
    <location>
        <begin position="63"/>
        <end position="74"/>
    </location>
</feature>
<dbReference type="InterPro" id="IPR039699">
    <property type="entry name" value="Ribosomal_uL30"/>
</dbReference>
<reference evidence="10" key="1">
    <citation type="submission" date="2023-10" db="EMBL/GenBank/DDBJ databases">
        <title>Genome assemblies of two species of porcelain crab, Petrolisthes cinctipes and Petrolisthes manimaculis (Anomura: Porcellanidae).</title>
        <authorList>
            <person name="Angst P."/>
        </authorList>
    </citation>
    <scope>NUCLEOTIDE SEQUENCE</scope>
    <source>
        <strain evidence="10">PB745_01</strain>
        <tissue evidence="10">Gill</tissue>
    </source>
</reference>
<comment type="function">
    <text evidence="6">Binds to G-rich structures in 28S rRNA and in mRNAs. Plays a regulatory role in the translation apparatus; inhibits cell-free translation of mRNAs.</text>
</comment>
<dbReference type="Pfam" id="PF08079">
    <property type="entry name" value="Ribosomal_L30_N"/>
    <property type="match status" value="1"/>
</dbReference>
<feature type="compositionally biased region" description="Basic residues" evidence="7">
    <location>
        <begin position="119"/>
        <end position="133"/>
    </location>
</feature>
<dbReference type="NCBIfam" id="TIGR01310">
    <property type="entry name" value="uL30_euk"/>
    <property type="match status" value="1"/>
</dbReference>
<evidence type="ECO:0000313" key="11">
    <source>
        <dbReference type="Proteomes" id="UP001286313"/>
    </source>
</evidence>
<comment type="caution">
    <text evidence="10">The sequence shown here is derived from an EMBL/GenBank/DDBJ whole genome shotgun (WGS) entry which is preliminary data.</text>
</comment>
<gene>
    <name evidence="10" type="ORF">Pcinc_020736</name>
</gene>
<keyword evidence="11" id="KW-1185">Reference proteome</keyword>
<feature type="compositionally biased region" description="Basic and acidic residues" evidence="7">
    <location>
        <begin position="97"/>
        <end position="111"/>
    </location>
</feature>
<dbReference type="GO" id="GO:0003723">
    <property type="term" value="F:RNA binding"/>
    <property type="evidence" value="ECO:0007669"/>
    <property type="project" value="InterPro"/>
</dbReference>
<sequence length="376" mass="43210">MGETGEKPAAAAAATPAKRVRERRKPPTDPALRKRTPKPKTISKKKPQHKYPIVYKHHGLLTKKKDLKKEEKKKAALQLKKKQQLEKPAAKPKPKTPRGDKPKAKLLKEGKPTAAAAKRPGKKTATTKKKKGLTKKDKLPAVPEVLLRRRKRRFAERRHQIAVLKKLREAKKQKNFSYFKRAETYIKEYRSMERQQIKMARSAKKKGCILVPAEANLAFVIRIKGVNQVHPKVRKILQLLRLRQINNGVFVKLNKATLAMLRIVEPYIAWGYPNLKTIRHLVYKRGYGTINKRRLPLSNNLMIEKMLGKKGIICMEDIVHEIYTVGSHFQAVTNFLWPFKLNTPTGGFRKKTNHFVEGGDFGNREEQINKLLNSMV</sequence>
<evidence type="ECO:0000256" key="5">
    <source>
        <dbReference type="ARBA" id="ARBA00041271"/>
    </source>
</evidence>
<dbReference type="Proteomes" id="UP001286313">
    <property type="component" value="Unassembled WGS sequence"/>
</dbReference>
<evidence type="ECO:0000313" key="10">
    <source>
        <dbReference type="EMBL" id="KAK3874315.1"/>
    </source>
</evidence>
<keyword evidence="3" id="KW-0687">Ribonucleoprotein</keyword>
<dbReference type="PROSITE" id="PS00634">
    <property type="entry name" value="RIBOSOMAL_L30"/>
    <property type="match status" value="1"/>
</dbReference>
<protein>
    <recommendedName>
        <fullName evidence="4">Large ribosomal subunit protein uL30</fullName>
    </recommendedName>
    <alternativeName>
        <fullName evidence="5">60S ribosomal protein L7</fullName>
    </alternativeName>
</protein>
<dbReference type="InterPro" id="IPR018038">
    <property type="entry name" value="Ribosomal_uL30_CS"/>
</dbReference>
<dbReference type="SUPFAM" id="SSF55129">
    <property type="entry name" value="Ribosomal protein L30p/L7e"/>
    <property type="match status" value="1"/>
</dbReference>
<dbReference type="AlphaFoldDB" id="A0AAE1KKZ5"/>
<proteinExistence type="inferred from homology"/>
<feature type="domain" description="Large ribosomal subunit protein uL30 N-terminal eukaryotes" evidence="9">
    <location>
        <begin position="142"/>
        <end position="213"/>
    </location>
</feature>
<dbReference type="InterPro" id="IPR012988">
    <property type="entry name" value="Ribosomal_uL30_N_euk"/>
</dbReference>